<evidence type="ECO:0000256" key="5">
    <source>
        <dbReference type="ARBA" id="ARBA00022513"/>
    </source>
</evidence>
<gene>
    <name evidence="15" type="primary">Apoc3</name>
    <name evidence="15" type="ORF">UPUEPO_R14923</name>
</gene>
<comment type="function">
    <text evidence="13">Component of triglyceride-rich very low density lipoproteins (VLDL) and high density lipoproteins (HDL) in plasma. Plays a multifaceted role in triglyceride homeostasis. Intracellularly, promotes hepatic very low density lipoprotein 1 (VLDL1) assembly and secretion; extracellularly, attenuates hydrolysis and clearance of triglyceride-rich lipoproteins (TRLs). Impairs the lipolysis of TRLs by inhibiting lipoprotein lipase and the hepatic uptake of TRLs by remnant receptors. Formed of several curved helices connected via semiflexible hinges, so that it can wrap tightly around the curved micelle surface and easily adapt to the different diameters of its natural binding partners.</text>
</comment>
<proteinExistence type="inferred from homology"/>
<keyword evidence="10" id="KW-0443">Lipid metabolism</keyword>
<keyword evidence="9" id="KW-0445">Lipid transport</keyword>
<evidence type="ECO:0000256" key="3">
    <source>
        <dbReference type="ARBA" id="ARBA00015570"/>
    </source>
</evidence>
<dbReference type="EMBL" id="VZRI01002664">
    <property type="protein sequence ID" value="NWU90732.1"/>
    <property type="molecule type" value="Genomic_DNA"/>
</dbReference>
<keyword evidence="5" id="KW-0162">Chylomicron</keyword>
<evidence type="ECO:0000313" key="16">
    <source>
        <dbReference type="Proteomes" id="UP000544127"/>
    </source>
</evidence>
<evidence type="ECO:0000256" key="4">
    <source>
        <dbReference type="ARBA" id="ARBA00022448"/>
    </source>
</evidence>
<evidence type="ECO:0000256" key="14">
    <source>
        <dbReference type="SAM" id="SignalP"/>
    </source>
</evidence>
<feature type="non-terminal residue" evidence="15">
    <location>
        <position position="88"/>
    </location>
</feature>
<protein>
    <recommendedName>
        <fullName evidence="3">Apolipoprotein C-III</fullName>
    </recommendedName>
    <alternativeName>
        <fullName evidence="12">Apolipoprotein C3</fullName>
    </alternativeName>
</protein>
<dbReference type="InterPro" id="IPR038195">
    <property type="entry name" value="Apo_CIII_sf"/>
</dbReference>
<accession>A0A7K6AKZ0</accession>
<dbReference type="Proteomes" id="UP000544127">
    <property type="component" value="Unassembled WGS sequence"/>
</dbReference>
<dbReference type="OrthoDB" id="9049572at2759"/>
<evidence type="ECO:0000256" key="13">
    <source>
        <dbReference type="ARBA" id="ARBA00045699"/>
    </source>
</evidence>
<evidence type="ECO:0000313" key="15">
    <source>
        <dbReference type="EMBL" id="NWU90732.1"/>
    </source>
</evidence>
<evidence type="ECO:0000256" key="7">
    <source>
        <dbReference type="ARBA" id="ARBA00022729"/>
    </source>
</evidence>
<keyword evidence="8" id="KW-0442">Lipid degradation</keyword>
<evidence type="ECO:0000256" key="11">
    <source>
        <dbReference type="ARBA" id="ARBA00023313"/>
    </source>
</evidence>
<organism evidence="15 16">
    <name type="scientific">Upupa epops</name>
    <name type="common">Eurasian hoopoe</name>
    <dbReference type="NCBI Taxonomy" id="57439"/>
    <lineage>
        <taxon>Eukaryota</taxon>
        <taxon>Metazoa</taxon>
        <taxon>Chordata</taxon>
        <taxon>Craniata</taxon>
        <taxon>Vertebrata</taxon>
        <taxon>Euteleostomi</taxon>
        <taxon>Archelosauria</taxon>
        <taxon>Archosauria</taxon>
        <taxon>Dinosauria</taxon>
        <taxon>Saurischia</taxon>
        <taxon>Theropoda</taxon>
        <taxon>Coelurosauria</taxon>
        <taxon>Aves</taxon>
        <taxon>Neognathae</taxon>
        <taxon>Neoaves</taxon>
        <taxon>Telluraves</taxon>
        <taxon>Coraciimorphae</taxon>
        <taxon>Bucerotiformes</taxon>
        <taxon>Upupidae</taxon>
        <taxon>Upupa</taxon>
    </lineage>
</organism>
<evidence type="ECO:0000256" key="12">
    <source>
        <dbReference type="ARBA" id="ARBA00031173"/>
    </source>
</evidence>
<dbReference type="GO" id="GO:0034361">
    <property type="term" value="C:very-low-density lipoprotein particle"/>
    <property type="evidence" value="ECO:0007669"/>
    <property type="project" value="UniProtKB-KW"/>
</dbReference>
<feature type="signal peptide" evidence="14">
    <location>
        <begin position="1"/>
        <end position="18"/>
    </location>
</feature>
<dbReference type="Gene3D" id="6.10.90.10">
    <property type="entry name" value="Apolipoprotein CIII"/>
    <property type="match status" value="1"/>
</dbReference>
<feature type="non-terminal residue" evidence="15">
    <location>
        <position position="1"/>
    </location>
</feature>
<keyword evidence="6" id="KW-0964">Secreted</keyword>
<dbReference type="InterPro" id="IPR008403">
    <property type="entry name" value="Apo-CIII"/>
</dbReference>
<evidence type="ECO:0000256" key="6">
    <source>
        <dbReference type="ARBA" id="ARBA00022525"/>
    </source>
</evidence>
<dbReference type="GO" id="GO:0042627">
    <property type="term" value="C:chylomicron"/>
    <property type="evidence" value="ECO:0007669"/>
    <property type="project" value="UniProtKB-KW"/>
</dbReference>
<evidence type="ECO:0000256" key="1">
    <source>
        <dbReference type="ARBA" id="ARBA00004613"/>
    </source>
</evidence>
<dbReference type="PANTHER" id="PTHR14225">
    <property type="entry name" value="APOLIPOPROTEIN C-III"/>
    <property type="match status" value="1"/>
</dbReference>
<keyword evidence="11" id="KW-0850">VLDL</keyword>
<name>A0A7K6AKZ0_UPUEP</name>
<dbReference type="GO" id="GO:0042157">
    <property type="term" value="P:lipoprotein metabolic process"/>
    <property type="evidence" value="ECO:0007669"/>
    <property type="project" value="InterPro"/>
</dbReference>
<reference evidence="15 16" key="1">
    <citation type="submission" date="2019-09" db="EMBL/GenBank/DDBJ databases">
        <title>Bird 10,000 Genomes (B10K) Project - Family phase.</title>
        <authorList>
            <person name="Zhang G."/>
        </authorList>
    </citation>
    <scope>NUCLEOTIDE SEQUENCE [LARGE SCALE GENOMIC DNA]</scope>
    <source>
        <strain evidence="15">B10K-DU-012-37</strain>
    </source>
</reference>
<keyword evidence="4" id="KW-0813">Transport</keyword>
<feature type="chain" id="PRO_5029569409" description="Apolipoprotein C-III" evidence="14">
    <location>
        <begin position="19"/>
        <end position="88"/>
    </location>
</feature>
<dbReference type="PANTHER" id="PTHR14225:SF0">
    <property type="entry name" value="APOLIPOPROTEIN C-III"/>
    <property type="match status" value="1"/>
</dbReference>
<keyword evidence="16" id="KW-1185">Reference proteome</keyword>
<evidence type="ECO:0000256" key="2">
    <source>
        <dbReference type="ARBA" id="ARBA00011008"/>
    </source>
</evidence>
<comment type="caution">
    <text evidence="15">The sequence shown here is derived from an EMBL/GenBank/DDBJ whole genome shotgun (WGS) entry which is preliminary data.</text>
</comment>
<dbReference type="GO" id="GO:0008289">
    <property type="term" value="F:lipid binding"/>
    <property type="evidence" value="ECO:0007669"/>
    <property type="project" value="InterPro"/>
</dbReference>
<evidence type="ECO:0000256" key="10">
    <source>
        <dbReference type="ARBA" id="ARBA00023098"/>
    </source>
</evidence>
<keyword evidence="7 14" id="KW-0732">Signal</keyword>
<evidence type="ECO:0000256" key="8">
    <source>
        <dbReference type="ARBA" id="ARBA00022963"/>
    </source>
</evidence>
<dbReference type="GO" id="GO:0016042">
    <property type="term" value="P:lipid catabolic process"/>
    <property type="evidence" value="ECO:0007669"/>
    <property type="project" value="UniProtKB-KW"/>
</dbReference>
<comment type="subcellular location">
    <subcellularLocation>
        <location evidence="1">Secreted</location>
    </subcellularLocation>
</comment>
<evidence type="ECO:0000256" key="9">
    <source>
        <dbReference type="ARBA" id="ARBA00023055"/>
    </source>
</evidence>
<comment type="similarity">
    <text evidence="2">Belongs to the apolipoprotein C3 family.</text>
</comment>
<sequence length="88" mass="9802">MKASLLLLLACAAALAAASREEPPREPQALLKKMQELAQKTSAAVKSAFSSIRESEGAQLARRWLSDNADLAKERLLWLKERVVELWK</sequence>
<dbReference type="AlphaFoldDB" id="A0A7K6AKZ0"/>
<dbReference type="GO" id="GO:0006869">
    <property type="term" value="P:lipid transport"/>
    <property type="evidence" value="ECO:0007669"/>
    <property type="project" value="UniProtKB-KW"/>
</dbReference>